<dbReference type="InterPro" id="IPR011990">
    <property type="entry name" value="TPR-like_helical_dom_sf"/>
</dbReference>
<feature type="region of interest" description="Disordered" evidence="1">
    <location>
        <begin position="314"/>
        <end position="333"/>
    </location>
</feature>
<dbReference type="GO" id="GO:0051787">
    <property type="term" value="F:misfolded protein binding"/>
    <property type="evidence" value="ECO:0007669"/>
    <property type="project" value="TreeGrafter"/>
</dbReference>
<dbReference type="Gene3D" id="1.25.40.10">
    <property type="entry name" value="Tetratricopeptide repeat domain"/>
    <property type="match status" value="1"/>
</dbReference>
<dbReference type="OrthoDB" id="10050400at2759"/>
<dbReference type="Proteomes" id="UP000799770">
    <property type="component" value="Unassembled WGS sequence"/>
</dbReference>
<accession>A0A6A5YUA8</accession>
<keyword evidence="4" id="KW-1185">Reference proteome</keyword>
<protein>
    <recommendedName>
        <fullName evidence="5">TPR domain-containing protein</fullName>
    </recommendedName>
</protein>
<dbReference type="AlphaFoldDB" id="A0A6A5YUA8"/>
<evidence type="ECO:0000256" key="1">
    <source>
        <dbReference type="SAM" id="MobiDB-lite"/>
    </source>
</evidence>
<reference evidence="3" key="1">
    <citation type="journal article" date="2020" name="Stud. Mycol.">
        <title>101 Dothideomycetes genomes: a test case for predicting lifestyles and emergence of pathogens.</title>
        <authorList>
            <person name="Haridas S."/>
            <person name="Albert R."/>
            <person name="Binder M."/>
            <person name="Bloem J."/>
            <person name="Labutti K."/>
            <person name="Salamov A."/>
            <person name="Andreopoulos B."/>
            <person name="Baker S."/>
            <person name="Barry K."/>
            <person name="Bills G."/>
            <person name="Bluhm B."/>
            <person name="Cannon C."/>
            <person name="Castanera R."/>
            <person name="Culley D."/>
            <person name="Daum C."/>
            <person name="Ezra D."/>
            <person name="Gonzalez J."/>
            <person name="Henrissat B."/>
            <person name="Kuo A."/>
            <person name="Liang C."/>
            <person name="Lipzen A."/>
            <person name="Lutzoni F."/>
            <person name="Magnuson J."/>
            <person name="Mondo S."/>
            <person name="Nolan M."/>
            <person name="Ohm R."/>
            <person name="Pangilinan J."/>
            <person name="Park H.-J."/>
            <person name="Ramirez L."/>
            <person name="Alfaro M."/>
            <person name="Sun H."/>
            <person name="Tritt A."/>
            <person name="Yoshinaga Y."/>
            <person name="Zwiers L.-H."/>
            <person name="Turgeon B."/>
            <person name="Goodwin S."/>
            <person name="Spatafora J."/>
            <person name="Crous P."/>
            <person name="Grigoriev I."/>
        </authorList>
    </citation>
    <scope>NUCLEOTIDE SEQUENCE</scope>
    <source>
        <strain evidence="3">CBS 627.86</strain>
    </source>
</reference>
<proteinExistence type="predicted"/>
<feature type="transmembrane region" description="Helical" evidence="2">
    <location>
        <begin position="64"/>
        <end position="88"/>
    </location>
</feature>
<keyword evidence="2" id="KW-1133">Transmembrane helix</keyword>
<feature type="compositionally biased region" description="Low complexity" evidence="1">
    <location>
        <begin position="315"/>
        <end position="333"/>
    </location>
</feature>
<dbReference type="CDD" id="cd24145">
    <property type="entry name" value="Mgr3-like"/>
    <property type="match status" value="1"/>
</dbReference>
<gene>
    <name evidence="3" type="ORF">BDV96DRAFT_583636</name>
</gene>
<dbReference type="GO" id="GO:0006515">
    <property type="term" value="P:protein quality control for misfolded or incompletely synthesized proteins"/>
    <property type="evidence" value="ECO:0007669"/>
    <property type="project" value="TreeGrafter"/>
</dbReference>
<dbReference type="EMBL" id="ML977337">
    <property type="protein sequence ID" value="KAF2110722.1"/>
    <property type="molecule type" value="Genomic_DNA"/>
</dbReference>
<keyword evidence="2" id="KW-0812">Transmembrane</keyword>
<dbReference type="PANTHER" id="PTHR28142">
    <property type="entry name" value="MITOCHONDRIAL INNER MEMBRANE I-AAA PROTEASE SUPERCOMPLEX SUBUNIT MGR3-RELATED"/>
    <property type="match status" value="1"/>
</dbReference>
<evidence type="ECO:0000256" key="2">
    <source>
        <dbReference type="SAM" id="Phobius"/>
    </source>
</evidence>
<keyword evidence="2" id="KW-0472">Membrane</keyword>
<sequence length="422" mass="47863">MYSRAIPRVASKASRFAQCDAHPQAHVFGKLPSRTWKPIQQHYSRRCESSFARQLRENYRRSPIAFPFAAGSVLLLATFAVVYIPWYYRNVILKPYHRFPEPVAKKLRRAMFYSSGKNLDMMEANKYFRQALTVSQEIGMDQFSDEILGVKLLVSHLYENCGHYSLAAEVMEIMRADLKRWMDEFGDKHWTDGDRTRIMIRRIELDVKLGQLYDLPYLNEPDNAEKVLTEAVTIALQEQARRQDEGAKEGEGDWLSNEQMGGTLEALGQHFEQFDAHYLATPLFLQALALCPPNSCHGVVLMNNVSTCLAQQTAPPASSRSSSPNSFPNLPPVSRDVLVDQAREWAQKALDRAATIAPPDRDEECDIACATATHNLAEFLEMQGRVGDAWRKYKEAESLAKAIGFSEGVANAREGQKRLREK</sequence>
<organism evidence="3 4">
    <name type="scientific">Lophiotrema nucula</name>
    <dbReference type="NCBI Taxonomy" id="690887"/>
    <lineage>
        <taxon>Eukaryota</taxon>
        <taxon>Fungi</taxon>
        <taxon>Dikarya</taxon>
        <taxon>Ascomycota</taxon>
        <taxon>Pezizomycotina</taxon>
        <taxon>Dothideomycetes</taxon>
        <taxon>Pleosporomycetidae</taxon>
        <taxon>Pleosporales</taxon>
        <taxon>Lophiotremataceae</taxon>
        <taxon>Lophiotrema</taxon>
    </lineage>
</organism>
<name>A0A6A5YUA8_9PLEO</name>
<dbReference type="InterPro" id="IPR040201">
    <property type="entry name" value="Mrg3-like"/>
</dbReference>
<dbReference type="GO" id="GO:0031942">
    <property type="term" value="C:i-AAA complex"/>
    <property type="evidence" value="ECO:0007669"/>
    <property type="project" value="TreeGrafter"/>
</dbReference>
<evidence type="ECO:0008006" key="5">
    <source>
        <dbReference type="Google" id="ProtNLM"/>
    </source>
</evidence>
<dbReference type="PANTHER" id="PTHR28142:SF1">
    <property type="entry name" value="MITOCHONDRIAL INNER MEMBRANE I-AAA PROTEASE SUPERCOMPLEX SUBUNIT MGR3-RELATED"/>
    <property type="match status" value="1"/>
</dbReference>
<evidence type="ECO:0000313" key="4">
    <source>
        <dbReference type="Proteomes" id="UP000799770"/>
    </source>
</evidence>
<evidence type="ECO:0000313" key="3">
    <source>
        <dbReference type="EMBL" id="KAF2110722.1"/>
    </source>
</evidence>